<organism evidence="1 2">
    <name type="scientific">Cnephaeus nilssonii</name>
    <name type="common">Northern bat</name>
    <name type="synonym">Eptesicus nilssonii</name>
    <dbReference type="NCBI Taxonomy" id="3371016"/>
    <lineage>
        <taxon>Eukaryota</taxon>
        <taxon>Metazoa</taxon>
        <taxon>Chordata</taxon>
        <taxon>Craniata</taxon>
        <taxon>Vertebrata</taxon>
        <taxon>Euteleostomi</taxon>
        <taxon>Mammalia</taxon>
        <taxon>Eutheria</taxon>
        <taxon>Laurasiatheria</taxon>
        <taxon>Chiroptera</taxon>
        <taxon>Yangochiroptera</taxon>
        <taxon>Vespertilionidae</taxon>
        <taxon>Cnephaeus</taxon>
    </lineage>
</organism>
<dbReference type="EMBL" id="JAULJE010000001">
    <property type="protein sequence ID" value="KAK1346753.1"/>
    <property type="molecule type" value="Genomic_DNA"/>
</dbReference>
<protein>
    <submittedName>
        <fullName evidence="1">Uncharacterized protein</fullName>
    </submittedName>
</protein>
<accession>A0AA40LWR1</accession>
<proteinExistence type="predicted"/>
<comment type="caution">
    <text evidence="1">The sequence shown here is derived from an EMBL/GenBank/DDBJ whole genome shotgun (WGS) entry which is preliminary data.</text>
</comment>
<evidence type="ECO:0000313" key="1">
    <source>
        <dbReference type="EMBL" id="KAK1346753.1"/>
    </source>
</evidence>
<reference evidence="1" key="1">
    <citation type="submission" date="2023-06" db="EMBL/GenBank/DDBJ databases">
        <title>Reference genome for the Northern bat (Eptesicus nilssonii), a most northern bat species.</title>
        <authorList>
            <person name="Laine V.N."/>
            <person name="Pulliainen A.T."/>
            <person name="Lilley T.M."/>
        </authorList>
    </citation>
    <scope>NUCLEOTIDE SEQUENCE</scope>
    <source>
        <strain evidence="1">BLF_Eptnil</strain>
        <tissue evidence="1">Kidney</tissue>
    </source>
</reference>
<gene>
    <name evidence="1" type="ORF">QTO34_000613</name>
</gene>
<name>A0AA40LWR1_CNENI</name>
<sequence length="97" mass="10914">MLSLFTDSEYKVALDDNHSNALASEFPDYALHVLRSTKAQVPGRKNYVLLHGKGSQREKKDASYSFPNFSVALSIRSWEPLNPNLLVTSKKLYLATI</sequence>
<dbReference type="Proteomes" id="UP001177744">
    <property type="component" value="Unassembled WGS sequence"/>
</dbReference>
<dbReference type="AlphaFoldDB" id="A0AA40LWR1"/>
<evidence type="ECO:0000313" key="2">
    <source>
        <dbReference type="Proteomes" id="UP001177744"/>
    </source>
</evidence>
<keyword evidence="2" id="KW-1185">Reference proteome</keyword>